<organism evidence="6 7">
    <name type="scientific">Thalassomonas actiniarum</name>
    <dbReference type="NCBI Taxonomy" id="485447"/>
    <lineage>
        <taxon>Bacteria</taxon>
        <taxon>Pseudomonadati</taxon>
        <taxon>Pseudomonadota</taxon>
        <taxon>Gammaproteobacteria</taxon>
        <taxon>Alteromonadales</taxon>
        <taxon>Colwelliaceae</taxon>
        <taxon>Thalassomonas</taxon>
    </lineage>
</organism>
<accession>A0AAF0C1H6</accession>
<dbReference type="InterPro" id="IPR023753">
    <property type="entry name" value="FAD/NAD-binding_dom"/>
</dbReference>
<evidence type="ECO:0000256" key="2">
    <source>
        <dbReference type="ARBA" id="ARBA00022630"/>
    </source>
</evidence>
<dbReference type="PANTHER" id="PTHR43735:SF3">
    <property type="entry name" value="FERROPTOSIS SUPPRESSOR PROTEIN 1"/>
    <property type="match status" value="1"/>
</dbReference>
<dbReference type="PANTHER" id="PTHR43735">
    <property type="entry name" value="APOPTOSIS-INDUCING FACTOR 1"/>
    <property type="match status" value="1"/>
</dbReference>
<name>A0AAF0C1H6_9GAMM</name>
<dbReference type="KEGG" id="tact:SG35_015470"/>
<keyword evidence="4" id="KW-0560">Oxidoreductase</keyword>
<keyword evidence="3" id="KW-0274">FAD</keyword>
<proteinExistence type="inferred from homology"/>
<evidence type="ECO:0000259" key="5">
    <source>
        <dbReference type="Pfam" id="PF07992"/>
    </source>
</evidence>
<evidence type="ECO:0000256" key="1">
    <source>
        <dbReference type="ARBA" id="ARBA00006442"/>
    </source>
</evidence>
<dbReference type="Gene3D" id="3.50.50.100">
    <property type="match status" value="1"/>
</dbReference>
<dbReference type="AlphaFoldDB" id="A0AAF0C1H6"/>
<dbReference type="EMBL" id="CP059735">
    <property type="protein sequence ID" value="WDD96775.1"/>
    <property type="molecule type" value="Genomic_DNA"/>
</dbReference>
<keyword evidence="2" id="KW-0285">Flavoprotein</keyword>
<evidence type="ECO:0000256" key="3">
    <source>
        <dbReference type="ARBA" id="ARBA00022827"/>
    </source>
</evidence>
<dbReference type="RefSeq" id="WP_044834875.1">
    <property type="nucleotide sequence ID" value="NZ_CP059735.1"/>
</dbReference>
<dbReference type="GO" id="GO:0005737">
    <property type="term" value="C:cytoplasm"/>
    <property type="evidence" value="ECO:0007669"/>
    <property type="project" value="TreeGrafter"/>
</dbReference>
<feature type="domain" description="FAD/NAD(P)-binding" evidence="5">
    <location>
        <begin position="4"/>
        <end position="284"/>
    </location>
</feature>
<dbReference type="PRINTS" id="PR00368">
    <property type="entry name" value="FADPNR"/>
</dbReference>
<dbReference type="Pfam" id="PF07992">
    <property type="entry name" value="Pyr_redox_2"/>
    <property type="match status" value="1"/>
</dbReference>
<dbReference type="PRINTS" id="PR00469">
    <property type="entry name" value="PNDRDTASEII"/>
</dbReference>
<dbReference type="InterPro" id="IPR036188">
    <property type="entry name" value="FAD/NAD-bd_sf"/>
</dbReference>
<keyword evidence="7" id="KW-1185">Reference proteome</keyword>
<evidence type="ECO:0000313" key="7">
    <source>
        <dbReference type="Proteomes" id="UP000032568"/>
    </source>
</evidence>
<reference evidence="6 7" key="2">
    <citation type="journal article" date="2022" name="Mar. Drugs">
        <title>Bioassay-Guided Fractionation Leads to the Detection of Cholic Acid Generated by the Rare Thalassomonas sp.</title>
        <authorList>
            <person name="Pheiffer F."/>
            <person name="Schneider Y.K."/>
            <person name="Hansen E.H."/>
            <person name="Andersen J.H."/>
            <person name="Isaksson J."/>
            <person name="Busche T."/>
            <person name="R C."/>
            <person name="Kalinowski J."/>
            <person name="Zyl L.V."/>
            <person name="Trindade M."/>
        </authorList>
    </citation>
    <scope>NUCLEOTIDE SEQUENCE [LARGE SCALE GENOMIC DNA]</scope>
    <source>
        <strain evidence="6 7">A5K-106</strain>
    </source>
</reference>
<dbReference type="SUPFAM" id="SSF51905">
    <property type="entry name" value="FAD/NAD(P)-binding domain"/>
    <property type="match status" value="1"/>
</dbReference>
<dbReference type="GO" id="GO:0004174">
    <property type="term" value="F:electron-transferring-flavoprotein dehydrogenase activity"/>
    <property type="evidence" value="ECO:0007669"/>
    <property type="project" value="TreeGrafter"/>
</dbReference>
<sequence>MKTEVLIIGGGFAGASVAQALEKSGVKTTLIDKKDYFEVTFATLRNITDPRKTQNRARKKYRDFLTGQFIQSSVVELTPDTATLVDGTEIQFQRAIIASGTRYPGMSVAKPDTAMDINSRNNELLDVYQQLKMTKKVLVIGGGIVGVELAGEIAYAMPNIELTLAHNSNALLNGFKEKTQRKSLEQLQNLGVKVMFNARYTKVGDSYIDENTGVASDANLVFQATGTLPNNEFIKPRLAHILNDHGYVKVNEKLEVIGQETLYALGDIADVGEAKLGYLAHEQGNYLAKVIVNTLKGKSYKGYKRNPLMALIPTGQKSGVFQLPFAVTTLNFLIGIKQKDLFISKIYKGLGSEPNPH</sequence>
<protein>
    <submittedName>
        <fullName evidence="6">FAD-dependent oxidoreductase</fullName>
    </submittedName>
</protein>
<gene>
    <name evidence="6" type="ORF">SG35_015470</name>
</gene>
<evidence type="ECO:0000256" key="4">
    <source>
        <dbReference type="ARBA" id="ARBA00023002"/>
    </source>
</evidence>
<comment type="similarity">
    <text evidence="1">Belongs to the FAD-dependent oxidoreductase family.</text>
</comment>
<evidence type="ECO:0000313" key="6">
    <source>
        <dbReference type="EMBL" id="WDD96775.1"/>
    </source>
</evidence>
<reference evidence="6 7" key="1">
    <citation type="journal article" date="2015" name="Genome Announc.">
        <title>Draft Genome Sequences of Marine Isolates of Thalassomonas viridans and Thalassomonas actiniarum.</title>
        <authorList>
            <person name="Olonade I."/>
            <person name="van Zyl L.J."/>
            <person name="Trindade M."/>
        </authorList>
    </citation>
    <scope>NUCLEOTIDE SEQUENCE [LARGE SCALE GENOMIC DNA]</scope>
    <source>
        <strain evidence="6 7">A5K-106</strain>
    </source>
</reference>
<dbReference type="Proteomes" id="UP000032568">
    <property type="component" value="Chromosome"/>
</dbReference>
<dbReference type="GO" id="GO:0050660">
    <property type="term" value="F:flavin adenine dinucleotide binding"/>
    <property type="evidence" value="ECO:0007669"/>
    <property type="project" value="TreeGrafter"/>
</dbReference>